<comment type="caution">
    <text evidence="2">The sequence shown here is derived from an EMBL/GenBank/DDBJ whole genome shotgun (WGS) entry which is preliminary data.</text>
</comment>
<sequence length="217" mass="22551">MKRVFLLLALTATTPLVLAADDISKVNGSIHTEANASYGDLDTVNGSIQLASGVQVRGVETVNGSIRAEDNVQARAIETVNGGIRAGRNLVLERGLETVNGGIYVDRGSRIGGDIETVNGAIGLVGTQVGGDIETVNGDITVGIDSHVKGGIKVSRPSFNISLTAPRKPRVVIGPNAVVEGALVFEREVTLYVHDTARTGPVSGATAQRFKGESAPR</sequence>
<evidence type="ECO:0008006" key="4">
    <source>
        <dbReference type="Google" id="ProtNLM"/>
    </source>
</evidence>
<organism evidence="2 3">
    <name type="scientific">Stenotrophomonas pictorum JCM 9942</name>
    <dbReference type="NCBI Taxonomy" id="1236960"/>
    <lineage>
        <taxon>Bacteria</taxon>
        <taxon>Pseudomonadati</taxon>
        <taxon>Pseudomonadota</taxon>
        <taxon>Gammaproteobacteria</taxon>
        <taxon>Lysobacterales</taxon>
        <taxon>Lysobacteraceae</taxon>
        <taxon>Stenotrophomonas</taxon>
    </lineage>
</organism>
<dbReference type="EMBL" id="LLXS01000067">
    <property type="protein sequence ID" value="KRG37914.1"/>
    <property type="molecule type" value="Genomic_DNA"/>
</dbReference>
<dbReference type="RefSeq" id="WP_054660750.1">
    <property type="nucleotide sequence ID" value="NZ_BAZI01000507.1"/>
</dbReference>
<dbReference type="OrthoDB" id="5959358at2"/>
<dbReference type="AlphaFoldDB" id="A0A0R0A773"/>
<accession>A0A0R0A773</accession>
<feature type="signal peptide" evidence="1">
    <location>
        <begin position="1"/>
        <end position="19"/>
    </location>
</feature>
<name>A0A0R0A773_9GAMM</name>
<evidence type="ECO:0000313" key="3">
    <source>
        <dbReference type="Proteomes" id="UP000050836"/>
    </source>
</evidence>
<reference evidence="2 3" key="1">
    <citation type="submission" date="2015-10" db="EMBL/GenBank/DDBJ databases">
        <title>Genome sequencing and analysis of members of genus Stenotrophomonas.</title>
        <authorList>
            <person name="Patil P.P."/>
            <person name="Midha S."/>
            <person name="Patil P.B."/>
        </authorList>
    </citation>
    <scope>NUCLEOTIDE SEQUENCE [LARGE SCALE GENOMIC DNA]</scope>
    <source>
        <strain evidence="2 3">JCM 9942</strain>
    </source>
</reference>
<evidence type="ECO:0000256" key="1">
    <source>
        <dbReference type="SAM" id="SignalP"/>
    </source>
</evidence>
<gene>
    <name evidence="2" type="ORF">ARC78_02200</name>
</gene>
<protein>
    <recommendedName>
        <fullName evidence="4">Cell shape determination protein CcmA</fullName>
    </recommendedName>
</protein>
<dbReference type="Proteomes" id="UP000050836">
    <property type="component" value="Unassembled WGS sequence"/>
</dbReference>
<feature type="chain" id="PRO_5006390358" description="Cell shape determination protein CcmA" evidence="1">
    <location>
        <begin position="20"/>
        <end position="217"/>
    </location>
</feature>
<proteinExistence type="predicted"/>
<evidence type="ECO:0000313" key="2">
    <source>
        <dbReference type="EMBL" id="KRG37914.1"/>
    </source>
</evidence>
<keyword evidence="3" id="KW-1185">Reference proteome</keyword>
<keyword evidence="1" id="KW-0732">Signal</keyword>